<evidence type="ECO:0000256" key="1">
    <source>
        <dbReference type="SAM" id="Phobius"/>
    </source>
</evidence>
<dbReference type="PROSITE" id="PS51318">
    <property type="entry name" value="TAT"/>
    <property type="match status" value="1"/>
</dbReference>
<dbReference type="SUPFAM" id="SSF53850">
    <property type="entry name" value="Periplasmic binding protein-like II"/>
    <property type="match status" value="1"/>
</dbReference>
<keyword evidence="1" id="KW-0812">Transmembrane</keyword>
<sequence length="347" mass="36968">MTTNGPSSSAFSRRSLLLGSLGGVGVAAGIGLYTTRHHRAHHKQPDGQYRKITLTWPNANMAAVLAVAAQKDFFAKYSLEVENPTDPINGANAIAALANGTAQFAVAPALSWLPHLHSGLEASLILGIQPGTFRLLVRRGAGITRLEQLIGRVVAVPDHNMADKLFLAIMMRRKGLNAMDGIAWRPTPITELMTAAANGSIDAIASHDPVAWQLLNTSSGLFAELVSSNTGHYADRTSLVLGVANATLTTDPDAATAMVLALRDAAKWTNTHRDDAATLVATATPELSADLIRDMLANEPPIRPVVGHTLRDQMAQYCDELQLIGLLPNTESAAELAHKYTQNVLKG</sequence>
<name>A0A252A631_9PROT</name>
<evidence type="ECO:0000313" key="4">
    <source>
        <dbReference type="Proteomes" id="UP000194639"/>
    </source>
</evidence>
<dbReference type="PANTHER" id="PTHR30024:SF21">
    <property type="entry name" value="ABC TRANSPORTER SUBSTRATE-BINDING PROTEIN"/>
    <property type="match status" value="1"/>
</dbReference>
<keyword evidence="1" id="KW-1133">Transmembrane helix</keyword>
<feature type="domain" description="SsuA/THI5-like" evidence="2">
    <location>
        <begin position="63"/>
        <end position="275"/>
    </location>
</feature>
<proteinExistence type="predicted"/>
<accession>A0A252A631</accession>
<dbReference type="InterPro" id="IPR015168">
    <property type="entry name" value="SsuA/THI5"/>
</dbReference>
<evidence type="ECO:0000259" key="2">
    <source>
        <dbReference type="Pfam" id="PF09084"/>
    </source>
</evidence>
<gene>
    <name evidence="3" type="ORF">HK12_11855</name>
</gene>
<organism evidence="3 4">
    <name type="scientific">Acetobacter orientalis</name>
    <dbReference type="NCBI Taxonomy" id="146474"/>
    <lineage>
        <taxon>Bacteria</taxon>
        <taxon>Pseudomonadati</taxon>
        <taxon>Pseudomonadota</taxon>
        <taxon>Alphaproteobacteria</taxon>
        <taxon>Acetobacterales</taxon>
        <taxon>Acetobacteraceae</taxon>
        <taxon>Acetobacter</taxon>
    </lineage>
</organism>
<dbReference type="AlphaFoldDB" id="A0A252A631"/>
<comment type="caution">
    <text evidence="3">The sequence shown here is derived from an EMBL/GenBank/DDBJ whole genome shotgun (WGS) entry which is preliminary data.</text>
</comment>
<dbReference type="PANTHER" id="PTHR30024">
    <property type="entry name" value="ALIPHATIC SULFONATES-BINDING PROTEIN-RELATED"/>
    <property type="match status" value="1"/>
</dbReference>
<reference evidence="3 4" key="1">
    <citation type="submission" date="2014-06" db="EMBL/GenBank/DDBJ databases">
        <authorList>
            <person name="Ju J."/>
            <person name="Zhang J."/>
        </authorList>
    </citation>
    <scope>NUCLEOTIDE SEQUENCE [LARGE SCALE GENOMIC DNA]</scope>
    <source>
        <strain evidence="3">DmW_045</strain>
    </source>
</reference>
<dbReference type="Proteomes" id="UP000194639">
    <property type="component" value="Unassembled WGS sequence"/>
</dbReference>
<keyword evidence="1" id="KW-0472">Membrane</keyword>
<feature type="transmembrane region" description="Helical" evidence="1">
    <location>
        <begin position="16"/>
        <end position="34"/>
    </location>
</feature>
<dbReference type="Pfam" id="PF09084">
    <property type="entry name" value="NMT1"/>
    <property type="match status" value="1"/>
</dbReference>
<dbReference type="EMBL" id="JOMO01000005">
    <property type="protein sequence ID" value="OUI85042.1"/>
    <property type="molecule type" value="Genomic_DNA"/>
</dbReference>
<protein>
    <submittedName>
        <fullName evidence="3">Nitrate ABC transporter substrate-binding protein</fullName>
    </submittedName>
</protein>
<dbReference type="RefSeq" id="WP_086551645.1">
    <property type="nucleotide sequence ID" value="NZ_JOMO01000005.1"/>
</dbReference>
<dbReference type="InterPro" id="IPR006311">
    <property type="entry name" value="TAT_signal"/>
</dbReference>
<evidence type="ECO:0000313" key="3">
    <source>
        <dbReference type="EMBL" id="OUI85042.1"/>
    </source>
</evidence>
<dbReference type="Gene3D" id="3.40.190.10">
    <property type="entry name" value="Periplasmic binding protein-like II"/>
    <property type="match status" value="2"/>
</dbReference>